<keyword evidence="4" id="KW-1185">Reference proteome</keyword>
<accession>A0ABW5TGU7</accession>
<keyword evidence="3" id="KW-0378">Hydrolase</keyword>
<reference evidence="4" key="1">
    <citation type="journal article" date="2019" name="Int. J. Syst. Evol. Microbiol.">
        <title>The Global Catalogue of Microorganisms (GCM) 10K type strain sequencing project: providing services to taxonomists for standard genome sequencing and annotation.</title>
        <authorList>
            <consortium name="The Broad Institute Genomics Platform"/>
            <consortium name="The Broad Institute Genome Sequencing Center for Infectious Disease"/>
            <person name="Wu L."/>
            <person name="Ma J."/>
        </authorList>
    </citation>
    <scope>NUCLEOTIDE SEQUENCE [LARGE SCALE GENOMIC DNA]</scope>
    <source>
        <strain evidence="4">TISTR 932</strain>
    </source>
</reference>
<organism evidence="3 4">
    <name type="scientific">Enterococcus camelliae</name>
    <dbReference type="NCBI Taxonomy" id="453959"/>
    <lineage>
        <taxon>Bacteria</taxon>
        <taxon>Bacillati</taxon>
        <taxon>Bacillota</taxon>
        <taxon>Bacilli</taxon>
        <taxon>Lactobacillales</taxon>
        <taxon>Enterococcaceae</taxon>
        <taxon>Enterococcus</taxon>
    </lineage>
</organism>
<dbReference type="GO" id="GO:0016787">
    <property type="term" value="F:hydrolase activity"/>
    <property type="evidence" value="ECO:0007669"/>
    <property type="project" value="UniProtKB-KW"/>
</dbReference>
<dbReference type="RefSeq" id="WP_379979933.1">
    <property type="nucleotide sequence ID" value="NZ_JBHUMO010000022.1"/>
</dbReference>
<dbReference type="EMBL" id="JBHUMO010000022">
    <property type="protein sequence ID" value="MFD2728485.1"/>
    <property type="molecule type" value="Genomic_DNA"/>
</dbReference>
<dbReference type="InterPro" id="IPR013780">
    <property type="entry name" value="Glyco_hydro_b"/>
</dbReference>
<dbReference type="Gene3D" id="2.60.40.1180">
    <property type="entry name" value="Golgi alpha-mannosidase II"/>
    <property type="match status" value="1"/>
</dbReference>
<dbReference type="InterPro" id="IPR013783">
    <property type="entry name" value="Ig-like_fold"/>
</dbReference>
<protein>
    <submittedName>
        <fullName evidence="3">Glycoside hydrolase family 66 protein</fullName>
    </submittedName>
</protein>
<gene>
    <name evidence="3" type="ORF">ACFSR0_03435</name>
</gene>
<dbReference type="CDD" id="cd14745">
    <property type="entry name" value="GH66"/>
    <property type="match status" value="1"/>
</dbReference>
<comment type="similarity">
    <text evidence="1">Belongs to the glycosyl hydrolase 66 family.</text>
</comment>
<evidence type="ECO:0000256" key="2">
    <source>
        <dbReference type="ARBA" id="ARBA00022729"/>
    </source>
</evidence>
<dbReference type="Proteomes" id="UP001597427">
    <property type="component" value="Unassembled WGS sequence"/>
</dbReference>
<keyword evidence="2" id="KW-0732">Signal</keyword>
<name>A0ABW5TGU7_9ENTE</name>
<dbReference type="Gene3D" id="2.60.40.10">
    <property type="entry name" value="Immunoglobulins"/>
    <property type="match status" value="1"/>
</dbReference>
<dbReference type="InterPro" id="IPR017853">
    <property type="entry name" value="GH"/>
</dbReference>
<evidence type="ECO:0000256" key="1">
    <source>
        <dbReference type="ARBA" id="ARBA00010837"/>
    </source>
</evidence>
<dbReference type="Pfam" id="PF13199">
    <property type="entry name" value="Glyco_hydro_66"/>
    <property type="match status" value="1"/>
</dbReference>
<evidence type="ECO:0000313" key="3">
    <source>
        <dbReference type="EMBL" id="MFD2728485.1"/>
    </source>
</evidence>
<comment type="caution">
    <text evidence="3">The sequence shown here is derived from an EMBL/GenBank/DDBJ whole genome shotgun (WGS) entry which is preliminary data.</text>
</comment>
<dbReference type="Gene3D" id="3.20.20.80">
    <property type="entry name" value="Glycosidases"/>
    <property type="match status" value="1"/>
</dbReference>
<proteinExistence type="inferred from homology"/>
<evidence type="ECO:0000313" key="4">
    <source>
        <dbReference type="Proteomes" id="UP001597427"/>
    </source>
</evidence>
<dbReference type="InterPro" id="IPR025092">
    <property type="entry name" value="Glyco_hydro_66"/>
</dbReference>
<dbReference type="SUPFAM" id="SSF51445">
    <property type="entry name" value="(Trans)glycosidases"/>
    <property type="match status" value="1"/>
</dbReference>
<sequence>MNKQKQANVSIDKISADQAVYRPGDKVTLTVSLADEAKKNQGTYQLRVTHLGKKVDQQAAKWETVNGKGQMTIEWQPPKTDFQGYLLQIEMKNQSGETIAQTNKAVDVSSNWTKFPRYGYLTEFGDEATPAKTIAQMKDWQLNSIEYYDWKFLHHQLIPEDGSMTWQDWSGRQIDGNKVKEYIQLAKQENIVNMSYNMVYAATNNYKKYGIKDEWLLHYAEDHGEAGRRPGDVFTFKMGASPTGQSNLFFFDLDNPEWQDYIIEKNKEALEVMGFDGWHGDTVGEWGKMWTTADIGKPEKAKYVKDSYKSFLNTVKERLGDRYYLSFNPVGAQGIEQVNASNVDVLYSEIWPWDKDSEGHTYDDYMSLKREIDQSRKESNGKSLIIPAYMEYDYAAAQGKRKPFNQAAVLLTDAAVYAAGGSRIELGNGTEMLSNEYFPNKNLYMSKEHQKRQHALQEFIVAYQNILRDGLEDNQKLIQIVDEQTSSDGHPDTIWTYAKEKDGIEALQLINLSGVNDVTWRANEGKKATPTKKENLKVKYYTENTYTHAYVTSPDPAFNGVSKEVTMSVGEDDKGAYIEVPVSSLEYWDMIYFQ</sequence>